<evidence type="ECO:0000256" key="1">
    <source>
        <dbReference type="SAM" id="MobiDB-lite"/>
    </source>
</evidence>
<dbReference type="SUPFAM" id="SSF56801">
    <property type="entry name" value="Acetyl-CoA synthetase-like"/>
    <property type="match status" value="1"/>
</dbReference>
<evidence type="ECO:0000313" key="4">
    <source>
        <dbReference type="Proteomes" id="UP000007264"/>
    </source>
</evidence>
<feature type="domain" description="AMP-dependent synthetase/ligase" evidence="2">
    <location>
        <begin position="8"/>
        <end position="384"/>
    </location>
</feature>
<accession>I0Z4C4</accession>
<dbReference type="Proteomes" id="UP000007264">
    <property type="component" value="Unassembled WGS sequence"/>
</dbReference>
<dbReference type="GO" id="GO:0031956">
    <property type="term" value="F:medium-chain fatty acid-CoA ligase activity"/>
    <property type="evidence" value="ECO:0007669"/>
    <property type="project" value="TreeGrafter"/>
</dbReference>
<dbReference type="STRING" id="574566.I0Z4C4"/>
<dbReference type="Gene3D" id="3.40.50.12780">
    <property type="entry name" value="N-terminal domain of ligase-like"/>
    <property type="match status" value="1"/>
</dbReference>
<sequence length="465" mass="47215">MPAECSLFAEAFLAVLAAGALAVPINLRWSFSEAQGAIHSVGAQIIFIDEEVLATFGGLAQDHGLRCIILGASSPVTGADIQTGADGAAMICFTSGTAGAPKGAVLSHAALHSQAIAKLLMVGYRREDVYLHCAPLFHIGGMSSMLAVLAAGATQVFQPVFSAASTLDLIAAHNVTAFIAVPAMVVSLNEAAQSRPAAQAHAVNSHGEPSAMVGPAPDLAAQSAGPAHAHPSPRGVCPTGSALTRVQRILLGGGELPEHLQRRLRLLFPRAICMTAYGMTEACSSITFRPMHAEASGPFPDYLRTSAASRGSASQAAVAEGICVGHPPPGIEVAVLCSAACAESAVASGGWVGGAEQAVTRIATSAGAAGEVLTRGPHVMLGYWDDPAASGRAFLPGGWLKTGDLGAFDAGGALWLLGRLKDVVRSGSENVNGAAVERVLLQLAGVAGAAVVGLPHDQLGEQSRM</sequence>
<dbReference type="InterPro" id="IPR000873">
    <property type="entry name" value="AMP-dep_synth/lig_dom"/>
</dbReference>
<dbReference type="Gene3D" id="3.30.300.30">
    <property type="match status" value="1"/>
</dbReference>
<feature type="region of interest" description="Disordered" evidence="1">
    <location>
        <begin position="197"/>
        <end position="238"/>
    </location>
</feature>
<evidence type="ECO:0000313" key="3">
    <source>
        <dbReference type="EMBL" id="EIE25493.1"/>
    </source>
</evidence>
<name>I0Z4C4_COCSC</name>
<proteinExistence type="predicted"/>
<protein>
    <submittedName>
        <fullName evidence="3">Acetyl-CoA synthetase-like protein</fullName>
    </submittedName>
</protein>
<dbReference type="CDD" id="cd04433">
    <property type="entry name" value="AFD_class_I"/>
    <property type="match status" value="1"/>
</dbReference>
<organism evidence="3 4">
    <name type="scientific">Coccomyxa subellipsoidea (strain C-169)</name>
    <name type="common">Green microalga</name>
    <dbReference type="NCBI Taxonomy" id="574566"/>
    <lineage>
        <taxon>Eukaryota</taxon>
        <taxon>Viridiplantae</taxon>
        <taxon>Chlorophyta</taxon>
        <taxon>core chlorophytes</taxon>
        <taxon>Trebouxiophyceae</taxon>
        <taxon>Trebouxiophyceae incertae sedis</taxon>
        <taxon>Coccomyxaceae</taxon>
        <taxon>Coccomyxa</taxon>
        <taxon>Coccomyxa subellipsoidea</taxon>
    </lineage>
</organism>
<dbReference type="AlphaFoldDB" id="I0Z4C4"/>
<gene>
    <name evidence="3" type="ORF">COCSUDRAFT_61706</name>
</gene>
<comment type="caution">
    <text evidence="3">The sequence shown here is derived from an EMBL/GenBank/DDBJ whole genome shotgun (WGS) entry which is preliminary data.</text>
</comment>
<keyword evidence="4" id="KW-1185">Reference proteome</keyword>
<reference evidence="3 4" key="1">
    <citation type="journal article" date="2012" name="Genome Biol.">
        <title>The genome of the polar eukaryotic microalga coccomyxa subellipsoidea reveals traits of cold adaptation.</title>
        <authorList>
            <person name="Blanc G."/>
            <person name="Agarkova I."/>
            <person name="Grimwood J."/>
            <person name="Kuo A."/>
            <person name="Brueggeman A."/>
            <person name="Dunigan D."/>
            <person name="Gurnon J."/>
            <person name="Ladunga I."/>
            <person name="Lindquist E."/>
            <person name="Lucas S."/>
            <person name="Pangilinan J."/>
            <person name="Proschold T."/>
            <person name="Salamov A."/>
            <person name="Schmutz J."/>
            <person name="Weeks D."/>
            <person name="Yamada T."/>
            <person name="Claverie J.M."/>
            <person name="Grigoriev I."/>
            <person name="Van Etten J."/>
            <person name="Lomsadze A."/>
            <person name="Borodovsky M."/>
        </authorList>
    </citation>
    <scope>NUCLEOTIDE SEQUENCE [LARGE SCALE GENOMIC DNA]</scope>
    <source>
        <strain evidence="3 4">C-169</strain>
    </source>
</reference>
<evidence type="ECO:0000259" key="2">
    <source>
        <dbReference type="Pfam" id="PF00501"/>
    </source>
</evidence>
<dbReference type="EMBL" id="AGSI01000004">
    <property type="protein sequence ID" value="EIE25493.1"/>
    <property type="molecule type" value="Genomic_DNA"/>
</dbReference>
<dbReference type="RefSeq" id="XP_005650037.1">
    <property type="nucleotide sequence ID" value="XM_005649980.1"/>
</dbReference>
<dbReference type="OrthoDB" id="10253115at2759"/>
<dbReference type="Pfam" id="PF00501">
    <property type="entry name" value="AMP-binding"/>
    <property type="match status" value="1"/>
</dbReference>
<dbReference type="KEGG" id="csl:COCSUDRAFT_61706"/>
<dbReference type="GeneID" id="17043495"/>
<dbReference type="PANTHER" id="PTHR43201">
    <property type="entry name" value="ACYL-COA SYNTHETASE"/>
    <property type="match status" value="1"/>
</dbReference>
<dbReference type="GO" id="GO:0006631">
    <property type="term" value="P:fatty acid metabolic process"/>
    <property type="evidence" value="ECO:0007669"/>
    <property type="project" value="TreeGrafter"/>
</dbReference>
<dbReference type="InterPro" id="IPR045851">
    <property type="entry name" value="AMP-bd_C_sf"/>
</dbReference>
<dbReference type="PANTHER" id="PTHR43201:SF32">
    <property type="entry name" value="2-SUCCINYLBENZOATE--COA LIGASE, CHLOROPLASTIC_PEROXISOMAL"/>
    <property type="match status" value="1"/>
</dbReference>
<dbReference type="InterPro" id="IPR042099">
    <property type="entry name" value="ANL_N_sf"/>
</dbReference>
<dbReference type="eggNOG" id="KOG1177">
    <property type="taxonomic scope" value="Eukaryota"/>
</dbReference>